<gene>
    <name evidence="6" type="ORF">GT347_18970</name>
</gene>
<protein>
    <submittedName>
        <fullName evidence="6">Glycosyltransferase</fullName>
    </submittedName>
</protein>
<name>A0A857J781_9BURK</name>
<keyword evidence="4" id="KW-1133">Transmembrane helix</keyword>
<dbReference type="EMBL" id="CP047650">
    <property type="protein sequence ID" value="QHI99880.1"/>
    <property type="molecule type" value="Genomic_DNA"/>
</dbReference>
<dbReference type="GO" id="GO:0016757">
    <property type="term" value="F:glycosyltransferase activity"/>
    <property type="evidence" value="ECO:0007669"/>
    <property type="project" value="UniProtKB-KW"/>
</dbReference>
<dbReference type="PANTHER" id="PTHR43630:SF1">
    <property type="entry name" value="POLY-BETA-1,6-N-ACETYL-D-GLUCOSAMINE SYNTHASE"/>
    <property type="match status" value="1"/>
</dbReference>
<proteinExistence type="inferred from homology"/>
<comment type="similarity">
    <text evidence="1">Belongs to the glycosyltransferase 2 family.</text>
</comment>
<dbReference type="SUPFAM" id="SSF53448">
    <property type="entry name" value="Nucleotide-diphospho-sugar transferases"/>
    <property type="match status" value="1"/>
</dbReference>
<accession>A0A857J781</accession>
<evidence type="ECO:0000313" key="6">
    <source>
        <dbReference type="EMBL" id="QHI99880.1"/>
    </source>
</evidence>
<evidence type="ECO:0000313" key="7">
    <source>
        <dbReference type="Proteomes" id="UP000464787"/>
    </source>
</evidence>
<dbReference type="Proteomes" id="UP000464787">
    <property type="component" value="Chromosome"/>
</dbReference>
<feature type="transmembrane region" description="Helical" evidence="4">
    <location>
        <begin position="263"/>
        <end position="280"/>
    </location>
</feature>
<dbReference type="Gene3D" id="3.90.550.10">
    <property type="entry name" value="Spore Coat Polysaccharide Biosynthesis Protein SpsA, Chain A"/>
    <property type="match status" value="1"/>
</dbReference>
<evidence type="ECO:0000256" key="1">
    <source>
        <dbReference type="ARBA" id="ARBA00006739"/>
    </source>
</evidence>
<dbReference type="InterPro" id="IPR001173">
    <property type="entry name" value="Glyco_trans_2-like"/>
</dbReference>
<reference evidence="6 7" key="1">
    <citation type="submission" date="2020-01" db="EMBL/GenBank/DDBJ databases">
        <title>Genome sequencing of strain KACC 21265.</title>
        <authorList>
            <person name="Heo J."/>
            <person name="Kim S.-J."/>
            <person name="Kim J.-S."/>
            <person name="Hong S.-B."/>
            <person name="Kwon S.-W."/>
        </authorList>
    </citation>
    <scope>NUCLEOTIDE SEQUENCE [LARGE SCALE GENOMIC DNA]</scope>
    <source>
        <strain evidence="6 7">KACC 21265</strain>
    </source>
</reference>
<evidence type="ECO:0000256" key="2">
    <source>
        <dbReference type="ARBA" id="ARBA00022676"/>
    </source>
</evidence>
<keyword evidence="4" id="KW-0472">Membrane</keyword>
<keyword evidence="4" id="KW-0812">Transmembrane</keyword>
<dbReference type="PANTHER" id="PTHR43630">
    <property type="entry name" value="POLY-BETA-1,6-N-ACETYL-D-GLUCOSAMINE SYNTHASE"/>
    <property type="match status" value="1"/>
</dbReference>
<evidence type="ECO:0000256" key="3">
    <source>
        <dbReference type="ARBA" id="ARBA00022679"/>
    </source>
</evidence>
<keyword evidence="7" id="KW-1185">Reference proteome</keyword>
<keyword evidence="2" id="KW-0328">Glycosyltransferase</keyword>
<dbReference type="AlphaFoldDB" id="A0A857J781"/>
<feature type="domain" description="Glycosyltransferase 2-like" evidence="5">
    <location>
        <begin position="27"/>
        <end position="190"/>
    </location>
</feature>
<dbReference type="KEGG" id="xyk:GT347_18970"/>
<dbReference type="InterPro" id="IPR029044">
    <property type="entry name" value="Nucleotide-diphossugar_trans"/>
</dbReference>
<dbReference type="CDD" id="cd00761">
    <property type="entry name" value="Glyco_tranf_GTA_type"/>
    <property type="match status" value="1"/>
</dbReference>
<sequence>MPRLSPSELVPVESPPAVEPRIIAMVIISPVRDEAEYLRLTLDSVVAQTWRPVEWIVVDDGSTDETPQIVAEYAARYPFIRLITRTDRGFRKLGGGVVAAFEFGRARIEHQDWRYIVKLDGDMSFGPRYIERMVGRLEANPRLAAVSGKVFRREGESFVEEAHGHEQVAGQFKLYRREAFEDIGGFVEHLAWDGIDVHTCAMKGWETLATYDKEAWLWHHRVMGSSDRDLFVGRMRWGRGNWYLGYHPLYAVVAGLNRMREKPYVIGGLLMIVGYFWAAIRRLPRYDNPEFQRHLRKWQNGRLKDALTGRLRERDSA</sequence>
<organism evidence="6 7">
    <name type="scientific">Xylophilus rhododendri</name>
    <dbReference type="NCBI Taxonomy" id="2697032"/>
    <lineage>
        <taxon>Bacteria</taxon>
        <taxon>Pseudomonadati</taxon>
        <taxon>Pseudomonadota</taxon>
        <taxon>Betaproteobacteria</taxon>
        <taxon>Burkholderiales</taxon>
        <taxon>Xylophilus</taxon>
    </lineage>
</organism>
<evidence type="ECO:0000256" key="4">
    <source>
        <dbReference type="SAM" id="Phobius"/>
    </source>
</evidence>
<evidence type="ECO:0000259" key="5">
    <source>
        <dbReference type="Pfam" id="PF00535"/>
    </source>
</evidence>
<keyword evidence="3 6" id="KW-0808">Transferase</keyword>
<dbReference type="Pfam" id="PF00535">
    <property type="entry name" value="Glycos_transf_2"/>
    <property type="match status" value="1"/>
</dbReference>